<reference evidence="4" key="1">
    <citation type="submission" date="2017-02" db="EMBL/GenBank/DDBJ databases">
        <authorList>
            <person name="Tafer H."/>
            <person name="Lopandic K."/>
        </authorList>
    </citation>
    <scope>NUCLEOTIDE SEQUENCE [LARGE SCALE GENOMIC DNA]</scope>
    <source>
        <strain evidence="4">CBS 366.77</strain>
    </source>
</reference>
<keyword evidence="2" id="KW-0131">Cell cycle</keyword>
<dbReference type="InterPro" id="IPR007587">
    <property type="entry name" value="SAPS"/>
</dbReference>
<name>A0A3A2ZGN3_9EURO</name>
<dbReference type="PANTHER" id="PTHR12634:SF8">
    <property type="entry name" value="FIERY MOUNTAIN, ISOFORM D"/>
    <property type="match status" value="1"/>
</dbReference>
<evidence type="ECO:0000313" key="4">
    <source>
        <dbReference type="Proteomes" id="UP000266188"/>
    </source>
</evidence>
<accession>A0A3A2ZGN3</accession>
<comment type="similarity">
    <text evidence="1">Belongs to the SAPS family.</text>
</comment>
<dbReference type="STRING" id="2070753.A0A3A2ZGN3"/>
<evidence type="ECO:0000256" key="2">
    <source>
        <dbReference type="ARBA" id="ARBA00023306"/>
    </source>
</evidence>
<dbReference type="GO" id="GO:0019888">
    <property type="term" value="F:protein phosphatase regulator activity"/>
    <property type="evidence" value="ECO:0007669"/>
    <property type="project" value="TreeGrafter"/>
</dbReference>
<sequence length="65" mass="7658">MFWRFGGYASISTIDTLLDKPDVSLEELLDESEIIQELKQHNTKLIEYLREDNVLKRLMDYVIAP</sequence>
<dbReference type="PANTHER" id="PTHR12634">
    <property type="entry name" value="SIT4 YEAST -ASSOCIATING PROTEIN-RELATED"/>
    <property type="match status" value="1"/>
</dbReference>
<feature type="non-terminal residue" evidence="3">
    <location>
        <position position="65"/>
    </location>
</feature>
<evidence type="ECO:0000313" key="3">
    <source>
        <dbReference type="EMBL" id="RJE16431.1"/>
    </source>
</evidence>
<gene>
    <name evidence="3" type="ORF">PHISCL_11232</name>
</gene>
<evidence type="ECO:0000256" key="1">
    <source>
        <dbReference type="ARBA" id="ARBA00006180"/>
    </source>
</evidence>
<dbReference type="GO" id="GO:0005634">
    <property type="term" value="C:nucleus"/>
    <property type="evidence" value="ECO:0007669"/>
    <property type="project" value="TreeGrafter"/>
</dbReference>
<organism evidence="3 4">
    <name type="scientific">Aspergillus sclerotialis</name>
    <dbReference type="NCBI Taxonomy" id="2070753"/>
    <lineage>
        <taxon>Eukaryota</taxon>
        <taxon>Fungi</taxon>
        <taxon>Dikarya</taxon>
        <taxon>Ascomycota</taxon>
        <taxon>Pezizomycotina</taxon>
        <taxon>Eurotiomycetes</taxon>
        <taxon>Eurotiomycetidae</taxon>
        <taxon>Eurotiales</taxon>
        <taxon>Aspergillaceae</taxon>
        <taxon>Aspergillus</taxon>
        <taxon>Aspergillus subgen. Polypaecilum</taxon>
    </lineage>
</organism>
<dbReference type="GO" id="GO:0005829">
    <property type="term" value="C:cytosol"/>
    <property type="evidence" value="ECO:0007669"/>
    <property type="project" value="TreeGrafter"/>
</dbReference>
<proteinExistence type="inferred from homology"/>
<dbReference type="Proteomes" id="UP000266188">
    <property type="component" value="Unassembled WGS sequence"/>
</dbReference>
<dbReference type="GO" id="GO:0019903">
    <property type="term" value="F:protein phosphatase binding"/>
    <property type="evidence" value="ECO:0007669"/>
    <property type="project" value="InterPro"/>
</dbReference>
<dbReference type="AlphaFoldDB" id="A0A3A2ZGN3"/>
<dbReference type="EMBL" id="MVGC01005170">
    <property type="protein sequence ID" value="RJE16431.1"/>
    <property type="molecule type" value="Genomic_DNA"/>
</dbReference>
<protein>
    <submittedName>
        <fullName evidence="3">SIT4-Associating protein</fullName>
    </submittedName>
</protein>
<keyword evidence="4" id="KW-1185">Reference proteome</keyword>
<comment type="caution">
    <text evidence="3">The sequence shown here is derived from an EMBL/GenBank/DDBJ whole genome shotgun (WGS) entry which is preliminary data.</text>
</comment>